<dbReference type="InterPro" id="IPR001387">
    <property type="entry name" value="Cro/C1-type_HTH"/>
</dbReference>
<organism evidence="2 3">
    <name type="scientific">Phycicoccus sonneratiae</name>
    <dbReference type="NCBI Taxonomy" id="2807628"/>
    <lineage>
        <taxon>Bacteria</taxon>
        <taxon>Bacillati</taxon>
        <taxon>Actinomycetota</taxon>
        <taxon>Actinomycetes</taxon>
        <taxon>Micrococcales</taxon>
        <taxon>Intrasporangiaceae</taxon>
        <taxon>Phycicoccus</taxon>
    </lineage>
</organism>
<feature type="region of interest" description="Disordered" evidence="1">
    <location>
        <begin position="120"/>
        <end position="140"/>
    </location>
</feature>
<protein>
    <submittedName>
        <fullName evidence="2">Winged helix-turn-helix transcriptional regulator</fullName>
    </submittedName>
</protein>
<reference evidence="2" key="1">
    <citation type="submission" date="2021-02" db="EMBL/GenBank/DDBJ databases">
        <title>Phycicoccus sp. MQZ13P-5T, whole genome shotgun sequence.</title>
        <authorList>
            <person name="Tuo L."/>
        </authorList>
    </citation>
    <scope>NUCLEOTIDE SEQUENCE</scope>
    <source>
        <strain evidence="2">MQZ13P-5</strain>
    </source>
</reference>
<dbReference type="Proteomes" id="UP001430172">
    <property type="component" value="Unassembled WGS sequence"/>
</dbReference>
<evidence type="ECO:0000313" key="3">
    <source>
        <dbReference type="Proteomes" id="UP001430172"/>
    </source>
</evidence>
<sequence>MKSTSSPCVLIGDIVASRVSHDRQVVHDAVVGALETTETVVPSLRGLRITVGDEFQGAYATLGAALDAALRVRLALLPDVDVRIGVGRGAVTVLDPARGIEDGPGWWAARAAVEHVEAAAERSPTRTLRTGHRAEDPDDPRVDAVNAALLCRDHLVGSLSDRSLRLLEGLMHPDTTQAELAEREGVSASAVSQRVRADGIGAVLAAHELLRALP</sequence>
<accession>A0ABS2CJY5</accession>
<dbReference type="CDD" id="cd00093">
    <property type="entry name" value="HTH_XRE"/>
    <property type="match status" value="1"/>
</dbReference>
<gene>
    <name evidence="2" type="ORF">JQN70_07370</name>
</gene>
<dbReference type="InterPro" id="IPR032580">
    <property type="entry name" value="SatD"/>
</dbReference>
<comment type="caution">
    <text evidence="2">The sequence shown here is derived from an EMBL/GenBank/DDBJ whole genome shotgun (WGS) entry which is preliminary data.</text>
</comment>
<dbReference type="EMBL" id="JAFDVD010000008">
    <property type="protein sequence ID" value="MBM6400197.1"/>
    <property type="molecule type" value="Genomic_DNA"/>
</dbReference>
<keyword evidence="3" id="KW-1185">Reference proteome</keyword>
<name>A0ABS2CJY5_9MICO</name>
<proteinExistence type="predicted"/>
<evidence type="ECO:0000256" key="1">
    <source>
        <dbReference type="SAM" id="MobiDB-lite"/>
    </source>
</evidence>
<dbReference type="Pfam" id="PF16264">
    <property type="entry name" value="SatD"/>
    <property type="match status" value="1"/>
</dbReference>
<evidence type="ECO:0000313" key="2">
    <source>
        <dbReference type="EMBL" id="MBM6400197.1"/>
    </source>
</evidence>